<feature type="compositionally biased region" description="Low complexity" evidence="1">
    <location>
        <begin position="1916"/>
        <end position="1933"/>
    </location>
</feature>
<feature type="region of interest" description="Disordered" evidence="1">
    <location>
        <begin position="3003"/>
        <end position="3094"/>
    </location>
</feature>
<feature type="compositionally biased region" description="Low complexity" evidence="1">
    <location>
        <begin position="848"/>
        <end position="857"/>
    </location>
</feature>
<feature type="compositionally biased region" description="Gly residues" evidence="1">
    <location>
        <begin position="4031"/>
        <end position="4040"/>
    </location>
</feature>
<feature type="compositionally biased region" description="Gly residues" evidence="1">
    <location>
        <begin position="1801"/>
        <end position="1811"/>
    </location>
</feature>
<dbReference type="OrthoDB" id="548074at2759"/>
<accession>A0A835WSW3</accession>
<feature type="region of interest" description="Disordered" evidence="1">
    <location>
        <begin position="2587"/>
        <end position="2613"/>
    </location>
</feature>
<dbReference type="PANTHER" id="PTHR43081">
    <property type="entry name" value="ADENYLATE CYCLASE, TERMINAL-DIFFERENTIATION SPECIFIC-RELATED"/>
    <property type="match status" value="1"/>
</dbReference>
<feature type="region of interest" description="Disordered" evidence="1">
    <location>
        <begin position="1757"/>
        <end position="1971"/>
    </location>
</feature>
<evidence type="ECO:0000256" key="1">
    <source>
        <dbReference type="SAM" id="MobiDB-lite"/>
    </source>
</evidence>
<feature type="region of interest" description="Disordered" evidence="1">
    <location>
        <begin position="2625"/>
        <end position="2695"/>
    </location>
</feature>
<evidence type="ECO:0008006" key="5">
    <source>
        <dbReference type="Google" id="ProtNLM"/>
    </source>
</evidence>
<proteinExistence type="predicted"/>
<feature type="region of interest" description="Disordered" evidence="1">
    <location>
        <begin position="1321"/>
        <end position="1382"/>
    </location>
</feature>
<dbReference type="SUPFAM" id="SSF53850">
    <property type="entry name" value="Periplasmic binding protein-like II"/>
    <property type="match status" value="1"/>
</dbReference>
<keyword evidence="4" id="KW-1185">Reference proteome</keyword>
<feature type="compositionally biased region" description="Low complexity" evidence="1">
    <location>
        <begin position="2927"/>
        <end position="2958"/>
    </location>
</feature>
<feature type="region of interest" description="Disordered" evidence="1">
    <location>
        <begin position="1133"/>
        <end position="1180"/>
    </location>
</feature>
<feature type="region of interest" description="Disordered" evidence="1">
    <location>
        <begin position="1023"/>
        <end position="1083"/>
    </location>
</feature>
<feature type="compositionally biased region" description="Low complexity" evidence="1">
    <location>
        <begin position="884"/>
        <end position="897"/>
    </location>
</feature>
<feature type="compositionally biased region" description="Polar residues" evidence="1">
    <location>
        <begin position="1844"/>
        <end position="1853"/>
    </location>
</feature>
<feature type="compositionally biased region" description="Low complexity" evidence="1">
    <location>
        <begin position="1023"/>
        <end position="1038"/>
    </location>
</feature>
<feature type="region of interest" description="Disordered" evidence="1">
    <location>
        <begin position="4081"/>
        <end position="4101"/>
    </location>
</feature>
<organism evidence="3 4">
    <name type="scientific">Chlamydomonas schloesseri</name>
    <dbReference type="NCBI Taxonomy" id="2026947"/>
    <lineage>
        <taxon>Eukaryota</taxon>
        <taxon>Viridiplantae</taxon>
        <taxon>Chlorophyta</taxon>
        <taxon>core chlorophytes</taxon>
        <taxon>Chlorophyceae</taxon>
        <taxon>CS clade</taxon>
        <taxon>Chlamydomonadales</taxon>
        <taxon>Chlamydomonadaceae</taxon>
        <taxon>Chlamydomonas</taxon>
    </lineage>
</organism>
<feature type="compositionally biased region" description="Pro residues" evidence="1">
    <location>
        <begin position="858"/>
        <end position="872"/>
    </location>
</feature>
<feature type="compositionally biased region" description="Gly residues" evidence="1">
    <location>
        <begin position="1069"/>
        <end position="1081"/>
    </location>
</feature>
<feature type="region of interest" description="Disordered" evidence="1">
    <location>
        <begin position="4131"/>
        <end position="4153"/>
    </location>
</feature>
<feature type="compositionally biased region" description="Low complexity" evidence="1">
    <location>
        <begin position="3398"/>
        <end position="3416"/>
    </location>
</feature>
<feature type="compositionally biased region" description="Gly residues" evidence="1">
    <location>
        <begin position="1039"/>
        <end position="1049"/>
    </location>
</feature>
<feature type="region of interest" description="Disordered" evidence="1">
    <location>
        <begin position="3471"/>
        <end position="3522"/>
    </location>
</feature>
<reference evidence="3" key="1">
    <citation type="journal article" date="2020" name="bioRxiv">
        <title>Comparative genomics of Chlamydomonas.</title>
        <authorList>
            <person name="Craig R.J."/>
            <person name="Hasan A.R."/>
            <person name="Ness R.W."/>
            <person name="Keightley P.D."/>
        </authorList>
    </citation>
    <scope>NUCLEOTIDE SEQUENCE</scope>
    <source>
        <strain evidence="3">CCAP 11/173</strain>
    </source>
</reference>
<dbReference type="Gene3D" id="3.40.190.10">
    <property type="entry name" value="Periplasmic binding protein-like II"/>
    <property type="match status" value="1"/>
</dbReference>
<feature type="region of interest" description="Disordered" evidence="1">
    <location>
        <begin position="2809"/>
        <end position="2873"/>
    </location>
</feature>
<feature type="region of interest" description="Disordered" evidence="1">
    <location>
        <begin position="3396"/>
        <end position="3432"/>
    </location>
</feature>
<feature type="region of interest" description="Disordered" evidence="1">
    <location>
        <begin position="3353"/>
        <end position="3382"/>
    </location>
</feature>
<feature type="compositionally biased region" description="Basic residues" evidence="1">
    <location>
        <begin position="2643"/>
        <end position="2654"/>
    </location>
</feature>
<evidence type="ECO:0000313" key="4">
    <source>
        <dbReference type="Proteomes" id="UP000613740"/>
    </source>
</evidence>
<feature type="region of interest" description="Disordered" evidence="1">
    <location>
        <begin position="2885"/>
        <end position="2976"/>
    </location>
</feature>
<gene>
    <name evidence="3" type="ORF">HYH02_001581</name>
</gene>
<feature type="compositionally biased region" description="Low complexity" evidence="1">
    <location>
        <begin position="3809"/>
        <end position="3823"/>
    </location>
</feature>
<name>A0A835WSW3_9CHLO</name>
<feature type="compositionally biased region" description="Polar residues" evidence="1">
    <location>
        <begin position="1162"/>
        <end position="1180"/>
    </location>
</feature>
<dbReference type="Proteomes" id="UP000613740">
    <property type="component" value="Unassembled WGS sequence"/>
</dbReference>
<feature type="region of interest" description="Disordered" evidence="1">
    <location>
        <begin position="3162"/>
        <end position="3185"/>
    </location>
</feature>
<feature type="region of interest" description="Disordered" evidence="1">
    <location>
        <begin position="2035"/>
        <end position="2059"/>
    </location>
</feature>
<dbReference type="Gene3D" id="3.30.70.1230">
    <property type="entry name" value="Nucleotide cyclase"/>
    <property type="match status" value="2"/>
</dbReference>
<feature type="signal peptide" evidence="2">
    <location>
        <begin position="1"/>
        <end position="28"/>
    </location>
</feature>
<evidence type="ECO:0000256" key="2">
    <source>
        <dbReference type="SAM" id="SignalP"/>
    </source>
</evidence>
<feature type="region of interest" description="Disordered" evidence="1">
    <location>
        <begin position="3134"/>
        <end position="3153"/>
    </location>
</feature>
<feature type="compositionally biased region" description="Polar residues" evidence="1">
    <location>
        <begin position="4082"/>
        <end position="4094"/>
    </location>
</feature>
<feature type="region of interest" description="Disordered" evidence="1">
    <location>
        <begin position="934"/>
        <end position="971"/>
    </location>
</feature>
<feature type="compositionally biased region" description="Pro residues" evidence="1">
    <location>
        <begin position="1766"/>
        <end position="1780"/>
    </location>
</feature>
<dbReference type="SUPFAM" id="SSF55073">
    <property type="entry name" value="Nucleotide cyclase"/>
    <property type="match status" value="2"/>
</dbReference>
<protein>
    <recommendedName>
        <fullName evidence="5">Guanylate cyclase domain-containing protein</fullName>
    </recommendedName>
</protein>
<feature type="region of interest" description="Disordered" evidence="1">
    <location>
        <begin position="2719"/>
        <end position="2738"/>
    </location>
</feature>
<feature type="region of interest" description="Disordered" evidence="1">
    <location>
        <begin position="2100"/>
        <end position="2165"/>
    </location>
</feature>
<feature type="compositionally biased region" description="Low complexity" evidence="1">
    <location>
        <begin position="1942"/>
        <end position="1959"/>
    </location>
</feature>
<feature type="compositionally biased region" description="Low complexity" evidence="1">
    <location>
        <begin position="4041"/>
        <end position="4062"/>
    </location>
</feature>
<feature type="compositionally biased region" description="Polar residues" evidence="1">
    <location>
        <begin position="1050"/>
        <end position="1061"/>
    </location>
</feature>
<feature type="compositionally biased region" description="Low complexity" evidence="1">
    <location>
        <begin position="3471"/>
        <end position="3494"/>
    </location>
</feature>
<feature type="compositionally biased region" description="Polar residues" evidence="1">
    <location>
        <begin position="2107"/>
        <end position="2118"/>
    </location>
</feature>
<sequence length="4306" mass="425227">MKSRRTAARHWPGRAAVVLALLLRLASANSFFVDSCLQQVVPRLVSGCESIHAREQGSSNSSFLSPLTLLAAISSCLDSGVSKTVSIMAPSLSVSSYIGALNFTAALNYALPSINMTLVPIAVWGRTLAQSAGVRPQLLGLEDNATMPEDYDIWMVDPVALADLYAAGMTLDLSQVVLDPLYKDQIAFHQIHQLFRGGVVVAEGTVSALPFGGLIYQMYYRRDVLAKHGLDVPATWDEFLDVARIVNGTDMNGDGVPDYGVCLQRPRYCFNGFNLASIWSSFVQSRGTRQGAFFDPDTMMPLTNNSAFRTAMELWVALRDYGPPDESTAQCLPFNMQFVRGRCALTLSWGYQLKANIFLPFSMVRDKVSVALLPGSTHVLDRSTGELVLCTSRAVCPYASELPIPTPENSSISTNTTNSTHSKNRVTYIQTGVDETGRPTRLVNRAPFLALATVSAAINIHAPVAIQSLLLAVLSYMSSRNVSWDLVTSPHTEMAPYRYEHFDPANLDMWVKRGYPRAIISEYLQVMKAQVDSENVMLEVRTPDAYAYRRMMDVFATLVSERAMDVPVAVAQMSKELQGIFGRNNPRFNLIRHLYRYSIGIISEGGPPPSPSGAAVQPSGSDEGSVNVVAITVPVVLVALVAALGAVAAYAELQRRRRRARRSSHKGHPGVGENTTLIVSDVEGSTVLWEVIEASVMDTAFDLHHDCMRRTAVRFNGYESQTEGDSFIISFHHPDDALQFSLAVQQALLEEPWPKELLEHEMGRPVWLARTATEVPLELPFEPLAGTTGPAATVAQPVSVQPQPQQPHPHGPQHHLSQRVQYGGHGPRSTGGVSDGVPYTASRLGTPSAADIMAGPAPAAPAPAAPASPWAPGPGGSGRGLAGGSSRMSSLRRILARQGSSKRRVHSSNGTPDGTAGAAGVDAAVAAVFASHDTGGGSTSGAATSDAIPGDMSPPGPALGGRGAATAAPPAPRLVTVGDALRAMWREVSVANDPWGGSGAAAGGAAMRWQGMKAALSLRLPAATPRSASRQRPSASGISIGGAASGGSGPTSPLQAGSPRSVSARDGSHLGGGSGGTGGTGSRRRMAAAAAAVGLAAAGPVAEARLPAASDGGGSSDEGGTEEEAARLVGITIEGGNDSSGEEQEEAGQARTRHGDDPGDMSGSQQSLARRVQSESANKSRLAQVAGSTFLAQRALSGTAGAGVRARRRAATAAAPAEAAAAAAAAAAARVGPMAISSALGAADGADGAGAGTVAPAAAAASSSKAHSGALLLGALPGAGGADRAGEATGTSAHSFSGSRLGSKTFGRQLLSALVDMAFGPGGEQGAPSGTHRATEDSYAEGRTGGAAATAGQVRSANSTAASSRRTTLGGSTAPAPALSAAPAPTASQALASAPGIMGGNSSRAYSMARSEGPPSYGAGRLAPGGGVGGGGSGVDATVVSAEQCTLVRRGLAVRIGMHTGVRRATDLVYSDVAARWKYSGEVLAAAKAVSDAANGGEVLLSRATLKRLSPELFTRKAMCLLYLGRHVLRGGDPAATAATPAAPGGLAASAITTAAAGEGPAAAVAAAAAPPPAPGSVADLYGAYNARLMGRMGLYRPPRTAVCTGLSSLDAPLGRVAYVLLVSPGLSDMAAHSDGCSEVVLEAQATLGSIAADQLQACSGVPAARVAGLGAGAGAGGTGGGGGGGADMLQAASSAGVVGGGAAGTVVGVFANPYQGILFALQAQEDLLNHHWSSELLAHEQFEEIVMPAAAAAAIMGEESRHKPPPATSPQPGQLPPSPRGGRGSAATSGYPMELHGLAGASGVGIGGRWQSGSGRRSQTGVGQPTDGEASSAAEAVPCDGRSSAQAQTPRGSQRRTPSRGKLFGLLGLSSAGGGGGGSPATPTEQADCGGDAHSRRRRSPGTSFDGNGGGGGKTAAAATSAMMAPGTVMPASPLPPVPPSSGQGPGPDAAAATTPPVQESSAGEGGYAVQCRQPGTPRAVASAAAAATCFVRASAPIESSPSGDTHAPAAAAPLALAHASSFSSTDVAAVPAPATSSSAAADGDQPHSVGQHTPHTPSRLQSLAAGVMVAAATNSGSTSSPVPAALVAATAAAAPTPMAAGSARSPLSVTTATAGPSTGDGPHGPDVPERNSAAAHATLDPWTGTAPQRTASHTTTATPMQSIWTTGPAPMLMDAWEATPRPVVVGGASPSAEAVEPVHALAQPAAPDAPKPLPLSGTPPAASIHSNLRLAPELCMHAEAGSACPPTAPMHQPWPQPAAAGLPPLSEHSPMPDTDASVTPAGPHGLPTRAAAAIPAYGAAGGGGAPLVLFRGPRVKAAITYGVFKASLDPASGRIRYDGKPASQAAKIVSYAAVGMVVASVEAVDAGHAEEQEMLANPTLDGAGAHGPRSYHGAATPRADIASNNGLIAAHGHSDAGTGTLGGSGGAVAAALGPISMQSPHSPHSRGHSASLRLPSMELNAAAAAAAAAVAAHFDAADLVCDDPEGPNAAVAAAAAAAAAALLNLAPDGGGVLARSRSVSLDIAGVRRGLGLGVGGSVHGGSTASAAAAAAAAAAATTIVTKDGGAAAAMTRSDSIAALAARLSPTASATGRPRHQQQQQQQQQYHHHHSAATGGAMLPATVVHQQHQPHQQQAAPSTWKMQRHPHYPHHAHSANPHPHPYKSHSLASMSQRPGSDFELDPDYRSSNSGPMAPPEGRLIVGASAAVATAVGTPGNDNGATACRGSGSGSSTPQSSPSISFQYAASLAVSALAGDRAAAGMQQAAARRVAAASGGGTCGGGGGGCGSGSGSISVGGLVAAAGLSPLAKADSRQASRSGTRTMSNLNPDSRQASRTGLQRPNSILAVTGTAPVLSPDGSRHGATRPSSVAGTWTTPAPAAAAWMLMPPSPRSRSPLFSDTEGDSDDAPGGQLSAGEGSAPPATFSNAGASPAHGSALAAPAAAANAPATGTSTSGPLSGRPPRPRAVPTSAARGGGEVPDAAAVALAVTAAGAVVGGAAALAASPPEPFRTDTAQVGLSEPGADLDAMLPPPPDLQPPAVAGRSQAASGSASPAVGSPEPAPTEHPEGPSARGLPDNASATSPQMVRPAALPSISPPKASEALLHRGFRSASLGAASAAAINAAAAAAVASGSSRVPQDPAHRPPSPGSSIAAAAVGPSRLTRNASASSATLARSSGGGGGLLPTALRHASERMVVVSPGGLNAAAASAARPLAPSLPTLPTLGESPGDTGPAPVIAFMPAAPAAAAAAATDTAWPALSGVSVSALGNTAPHGGPRTGGSAYTVMGAGESNSGGVSSTGTGTTGGESGPVLLAPSAPAPGGRAVVTSPRRAGSMGSGVHVSRNNMLTRAPLHLHQHQHQQPSTALPGTAGARLNRPGAGEGGASAAAAAAALGGGGTRAWSSAATTTAPPASGGWASHPGSRASSRVASRKTLRSGAAGMVAAPAAPVARGSAAPAAPASVPAVGGLPPAARPAAGPGAVAAMPWSAQQQQQPAAGPPSGGVSYHTNSCAPPAHRSGSHANVVMPPTYPGPALYGTTSGRAFPLYQPPQMQSSQRLAHAVSPAGAATGGLVPGGPSSAAGPLSGSGAGLRPYPVPASVVLAAGSGSIVGASMAAGAGGAPQWHPEVAQSVRLSHPLESVGMDEVTMIPVALRKRANSQPLVVYLCRFASGQRAAEVQQRLVSMGRGNPTAAAAAATAAVNAAAARKAAAHAAAAVDVDNITGAAPAAGALASDAADGLLGPMSELTTLASPVPPGPSQRTGERSKLTASMAALFSGSGGGPRSLGSAGNRGLISATADGNAREPQAAVSLRRTSLTSRRPLPSELGRRSAGVVFRIEADAGAAAGAAKAPGAELLTAAPPNVAALAAQAAAPVPTGPGAPSRGGGFMRRFRRASLDMTGQLAARKRQGRGSVHGTVEHVGEARTMSVKRVQRGTASGVTNASGPLHMLLPPGVRATAGSSAISAALPQLPHPVAPQVASSQHAHSPYSTSSMLWHGSGAPVPGPLSGMSLPASSVAGPVAVAMAVGPGAGAGGPDGGGTPTGSRGPPVYPAAAAAPGQAHGVSAHPLHEVRSLAPWVPGSNYGASTPDETTGSAAVSHPGAAASGSLTLSFPTAAGAGSVGSTTPGQCGSGVSLAGLPSSMQHPDSAMPGSCGAIAAPPPTAATAAGQALGGGSSAIIGGAGGASASSSQHIFVLGQQSGSNVVLPSVGGGPASAVLGPAAGHPADPESAAAAAVTASSSSLHHWQLQQLWQEHSGLSAGGAGSGATGAVYVMLPGAGIRTTGGRLPPQMSMMTTPTVEEHEDFIE</sequence>
<dbReference type="PANTHER" id="PTHR43081:SF1">
    <property type="entry name" value="ADENYLATE CYCLASE, TERMINAL-DIFFERENTIATION SPECIFIC"/>
    <property type="match status" value="1"/>
</dbReference>
<feature type="compositionally biased region" description="Low complexity" evidence="1">
    <location>
        <begin position="1861"/>
        <end position="1871"/>
    </location>
</feature>
<feature type="compositionally biased region" description="Polar residues" evidence="1">
    <location>
        <begin position="2050"/>
        <end position="2059"/>
    </location>
</feature>
<dbReference type="EMBL" id="JAEHOD010000003">
    <property type="protein sequence ID" value="KAG2453357.1"/>
    <property type="molecule type" value="Genomic_DNA"/>
</dbReference>
<feature type="region of interest" description="Disordered" evidence="1">
    <location>
        <begin position="3796"/>
        <end position="3823"/>
    </location>
</feature>
<evidence type="ECO:0000313" key="3">
    <source>
        <dbReference type="EMBL" id="KAG2453357.1"/>
    </source>
</evidence>
<feature type="region of interest" description="Disordered" evidence="1">
    <location>
        <begin position="796"/>
        <end position="917"/>
    </location>
</feature>
<feature type="region of interest" description="Disordered" evidence="1">
    <location>
        <begin position="2253"/>
        <end position="2280"/>
    </location>
</feature>
<feature type="region of interest" description="Disordered" evidence="1">
    <location>
        <begin position="4031"/>
        <end position="4062"/>
    </location>
</feature>
<keyword evidence="2" id="KW-0732">Signal</keyword>
<feature type="compositionally biased region" description="Low complexity" evidence="1">
    <location>
        <begin position="3037"/>
        <end position="3058"/>
    </location>
</feature>
<dbReference type="InterPro" id="IPR029787">
    <property type="entry name" value="Nucleotide_cyclase"/>
</dbReference>
<feature type="compositionally biased region" description="Gly residues" evidence="1">
    <location>
        <begin position="873"/>
        <end position="883"/>
    </location>
</feature>
<feature type="compositionally biased region" description="Polar residues" evidence="1">
    <location>
        <begin position="2147"/>
        <end position="2165"/>
    </location>
</feature>
<feature type="compositionally biased region" description="Low complexity" evidence="1">
    <location>
        <begin position="2626"/>
        <end position="2638"/>
    </location>
</feature>
<feature type="compositionally biased region" description="Low complexity" evidence="1">
    <location>
        <begin position="2035"/>
        <end position="2044"/>
    </location>
</feature>
<feature type="chain" id="PRO_5032960325" description="Guanylate cyclase domain-containing protein" evidence="2">
    <location>
        <begin position="29"/>
        <end position="4306"/>
    </location>
</feature>
<feature type="compositionally biased region" description="Low complexity" evidence="1">
    <location>
        <begin position="3288"/>
        <end position="3300"/>
    </location>
</feature>
<feature type="compositionally biased region" description="Low complexity" evidence="1">
    <location>
        <begin position="3162"/>
        <end position="3175"/>
    </location>
</feature>
<comment type="caution">
    <text evidence="3">The sequence shown here is derived from an EMBL/GenBank/DDBJ whole genome shotgun (WGS) entry which is preliminary data.</text>
</comment>
<dbReference type="InterPro" id="IPR050697">
    <property type="entry name" value="Adenylyl/Guanylyl_Cyclase_3/4"/>
</dbReference>
<feature type="compositionally biased region" description="Low complexity" evidence="1">
    <location>
        <begin position="1812"/>
        <end position="1825"/>
    </location>
</feature>
<feature type="compositionally biased region" description="Low complexity" evidence="1">
    <location>
        <begin position="1346"/>
        <end position="1382"/>
    </location>
</feature>
<feature type="compositionally biased region" description="Polar residues" evidence="1">
    <location>
        <begin position="2813"/>
        <end position="2842"/>
    </location>
</feature>
<feature type="region of interest" description="Disordered" evidence="1">
    <location>
        <begin position="3269"/>
        <end position="3339"/>
    </location>
</feature>